<evidence type="ECO:0000313" key="1">
    <source>
        <dbReference type="EMBL" id="MFC6390930.1"/>
    </source>
</evidence>
<protein>
    <submittedName>
        <fullName evidence="1">Uncharacterized protein</fullName>
    </submittedName>
</protein>
<organism evidence="1 2">
    <name type="scientific">Methylorubrum zatmanii</name>
    <dbReference type="NCBI Taxonomy" id="29429"/>
    <lineage>
        <taxon>Bacteria</taxon>
        <taxon>Pseudomonadati</taxon>
        <taxon>Pseudomonadota</taxon>
        <taxon>Alphaproteobacteria</taxon>
        <taxon>Hyphomicrobiales</taxon>
        <taxon>Methylobacteriaceae</taxon>
        <taxon>Methylorubrum</taxon>
    </lineage>
</organism>
<evidence type="ECO:0000313" key="2">
    <source>
        <dbReference type="Proteomes" id="UP001596237"/>
    </source>
</evidence>
<gene>
    <name evidence="1" type="ORF">ACFQDP_16550</name>
</gene>
<reference evidence="2" key="1">
    <citation type="journal article" date="2019" name="Int. J. Syst. Evol. Microbiol.">
        <title>The Global Catalogue of Microorganisms (GCM) 10K type strain sequencing project: providing services to taxonomists for standard genome sequencing and annotation.</title>
        <authorList>
            <consortium name="The Broad Institute Genomics Platform"/>
            <consortium name="The Broad Institute Genome Sequencing Center for Infectious Disease"/>
            <person name="Wu L."/>
            <person name="Ma J."/>
        </authorList>
    </citation>
    <scope>NUCLEOTIDE SEQUENCE [LARGE SCALE GENOMIC DNA]</scope>
    <source>
        <strain evidence="2">CCUG 36916</strain>
    </source>
</reference>
<dbReference type="RefSeq" id="WP_009862196.1">
    <property type="nucleotide sequence ID" value="NZ_JBHSTT010000054.1"/>
</dbReference>
<accession>A0ABW1WRX0</accession>
<dbReference type="EMBL" id="JBHSTT010000054">
    <property type="protein sequence ID" value="MFC6390930.1"/>
    <property type="molecule type" value="Genomic_DNA"/>
</dbReference>
<proteinExistence type="predicted"/>
<comment type="caution">
    <text evidence="1">The sequence shown here is derived from an EMBL/GenBank/DDBJ whole genome shotgun (WGS) entry which is preliminary data.</text>
</comment>
<sequence>MNPDLIETREEALALVDADLITIQDYILLAGFKGWSLDGTTSIQAAPMQAEPATGSSDPRFEIVSFSARRQAAPRASVPEPPRHEKGRVLSFSRPLRLEHCR</sequence>
<name>A0ABW1WRX0_9HYPH</name>
<dbReference type="Proteomes" id="UP001596237">
    <property type="component" value="Unassembled WGS sequence"/>
</dbReference>
<keyword evidence="2" id="KW-1185">Reference proteome</keyword>